<accession>A0A1H2PMM1</accession>
<evidence type="ECO:0000313" key="11">
    <source>
        <dbReference type="Proteomes" id="UP000243719"/>
    </source>
</evidence>
<organism evidence="10 11">
    <name type="scientific">Chitinasiproducens palmae</name>
    <dbReference type="NCBI Taxonomy" id="1770053"/>
    <lineage>
        <taxon>Bacteria</taxon>
        <taxon>Pseudomonadati</taxon>
        <taxon>Pseudomonadota</taxon>
        <taxon>Betaproteobacteria</taxon>
        <taxon>Burkholderiales</taxon>
        <taxon>Burkholderiaceae</taxon>
        <taxon>Chitinasiproducens</taxon>
    </lineage>
</organism>
<evidence type="ECO:0000256" key="3">
    <source>
        <dbReference type="ARBA" id="ARBA00022475"/>
    </source>
</evidence>
<evidence type="ECO:0000256" key="5">
    <source>
        <dbReference type="ARBA" id="ARBA00022692"/>
    </source>
</evidence>
<dbReference type="Gene3D" id="1.20.1640.10">
    <property type="entry name" value="Multidrug efflux transporter AcrB transmembrane domain"/>
    <property type="match status" value="2"/>
</dbReference>
<dbReference type="Gene3D" id="3.30.70.1430">
    <property type="entry name" value="Multidrug efflux transporter AcrB pore domain"/>
    <property type="match status" value="2"/>
</dbReference>
<keyword evidence="5 9" id="KW-0812">Transmembrane</keyword>
<protein>
    <submittedName>
        <fullName evidence="10">Multidrug efflux pump</fullName>
    </submittedName>
</protein>
<gene>
    <name evidence="10" type="ORF">SAMN05216551_102475</name>
</gene>
<keyword evidence="11" id="KW-1185">Reference proteome</keyword>
<dbReference type="OrthoDB" id="8764373at2"/>
<evidence type="ECO:0000256" key="7">
    <source>
        <dbReference type="ARBA" id="ARBA00023136"/>
    </source>
</evidence>
<evidence type="ECO:0000256" key="1">
    <source>
        <dbReference type="ARBA" id="ARBA00004429"/>
    </source>
</evidence>
<keyword evidence="4" id="KW-0997">Cell inner membrane</keyword>
<dbReference type="SUPFAM" id="SSF82714">
    <property type="entry name" value="Multidrug efflux transporter AcrB TolC docking domain, DN and DC subdomains"/>
    <property type="match status" value="2"/>
</dbReference>
<proteinExistence type="predicted"/>
<feature type="transmembrane region" description="Helical" evidence="9">
    <location>
        <begin position="910"/>
        <end position="928"/>
    </location>
</feature>
<feature type="transmembrane region" description="Helical" evidence="9">
    <location>
        <begin position="463"/>
        <end position="490"/>
    </location>
</feature>
<evidence type="ECO:0000313" key="10">
    <source>
        <dbReference type="EMBL" id="SDV47318.1"/>
    </source>
</evidence>
<feature type="transmembrane region" description="Helical" evidence="9">
    <location>
        <begin position="1006"/>
        <end position="1027"/>
    </location>
</feature>
<evidence type="ECO:0000256" key="6">
    <source>
        <dbReference type="ARBA" id="ARBA00022989"/>
    </source>
</evidence>
<keyword evidence="2" id="KW-0813">Transport</keyword>
<dbReference type="EMBL" id="FNLO01000002">
    <property type="protein sequence ID" value="SDV47318.1"/>
    <property type="molecule type" value="Genomic_DNA"/>
</dbReference>
<evidence type="ECO:0000256" key="9">
    <source>
        <dbReference type="SAM" id="Phobius"/>
    </source>
</evidence>
<feature type="transmembrane region" description="Helical" evidence="9">
    <location>
        <begin position="12"/>
        <end position="32"/>
    </location>
</feature>
<dbReference type="Gene3D" id="3.30.2090.10">
    <property type="entry name" value="Multidrug efflux transporter AcrB TolC docking domain, DN and DC subdomains"/>
    <property type="match status" value="2"/>
</dbReference>
<dbReference type="InterPro" id="IPR001036">
    <property type="entry name" value="Acrflvin-R"/>
</dbReference>
<feature type="region of interest" description="Disordered" evidence="8">
    <location>
        <begin position="777"/>
        <end position="826"/>
    </location>
</feature>
<dbReference type="GO" id="GO:0042910">
    <property type="term" value="F:xenobiotic transmembrane transporter activity"/>
    <property type="evidence" value="ECO:0007669"/>
    <property type="project" value="TreeGrafter"/>
</dbReference>
<dbReference type="FunFam" id="1.20.1640.10:FF:000001">
    <property type="entry name" value="Efflux pump membrane transporter"/>
    <property type="match status" value="1"/>
</dbReference>
<feature type="transmembrane region" description="Helical" evidence="9">
    <location>
        <begin position="334"/>
        <end position="353"/>
    </location>
</feature>
<dbReference type="SUPFAM" id="SSF82693">
    <property type="entry name" value="Multidrug efflux transporter AcrB pore domain, PN1, PN2, PC1 and PC2 subdomains"/>
    <property type="match status" value="4"/>
</dbReference>
<dbReference type="GO" id="GO:0005886">
    <property type="term" value="C:plasma membrane"/>
    <property type="evidence" value="ECO:0007669"/>
    <property type="project" value="UniProtKB-SubCell"/>
</dbReference>
<dbReference type="AlphaFoldDB" id="A0A1H2PMM1"/>
<dbReference type="SUPFAM" id="SSF82866">
    <property type="entry name" value="Multidrug efflux transporter AcrB transmembrane domain"/>
    <property type="match status" value="2"/>
</dbReference>
<keyword evidence="6 9" id="KW-1133">Transmembrane helix</keyword>
<comment type="subcellular location">
    <subcellularLocation>
        <location evidence="1">Cell inner membrane</location>
        <topology evidence="1">Multi-pass membrane protein</topology>
    </subcellularLocation>
</comment>
<keyword evidence="7 9" id="KW-0472">Membrane</keyword>
<dbReference type="FunFam" id="3.30.70.1430:FF:000001">
    <property type="entry name" value="Efflux pump membrane transporter"/>
    <property type="match status" value="1"/>
</dbReference>
<reference evidence="11" key="1">
    <citation type="submission" date="2016-09" db="EMBL/GenBank/DDBJ databases">
        <authorList>
            <person name="Varghese N."/>
            <person name="Submissions S."/>
        </authorList>
    </citation>
    <scope>NUCLEOTIDE SEQUENCE [LARGE SCALE GENOMIC DNA]</scope>
    <source>
        <strain evidence="11">JS23</strain>
    </source>
</reference>
<feature type="transmembrane region" description="Helical" evidence="9">
    <location>
        <begin position="360"/>
        <end position="381"/>
    </location>
</feature>
<dbReference type="PANTHER" id="PTHR32063:SF21">
    <property type="entry name" value="MULTIDRUG RESISTANCE PROTEIN MDTB"/>
    <property type="match status" value="1"/>
</dbReference>
<dbReference type="PRINTS" id="PR00702">
    <property type="entry name" value="ACRIFLAVINRP"/>
</dbReference>
<feature type="transmembrane region" description="Helical" evidence="9">
    <location>
        <begin position="961"/>
        <end position="986"/>
    </location>
</feature>
<dbReference type="InterPro" id="IPR027463">
    <property type="entry name" value="AcrB_DN_DC_subdom"/>
</dbReference>
<feature type="transmembrane region" description="Helical" evidence="9">
    <location>
        <begin position="528"/>
        <end position="548"/>
    </location>
</feature>
<dbReference type="PANTHER" id="PTHR32063">
    <property type="match status" value="1"/>
</dbReference>
<evidence type="ECO:0000256" key="2">
    <source>
        <dbReference type="ARBA" id="ARBA00022448"/>
    </source>
</evidence>
<dbReference type="Proteomes" id="UP000243719">
    <property type="component" value="Unassembled WGS sequence"/>
</dbReference>
<evidence type="ECO:0000256" key="4">
    <source>
        <dbReference type="ARBA" id="ARBA00022519"/>
    </source>
</evidence>
<dbReference type="STRING" id="1770053.SAMN05216551_102475"/>
<name>A0A1H2PMM1_9BURK</name>
<feature type="transmembrane region" description="Helical" evidence="9">
    <location>
        <begin position="431"/>
        <end position="451"/>
    </location>
</feature>
<sequence length="1102" mass="117141">MNPSRLFIQRPVATVLLMVAVLFAGIVAYRMLPTSALPEVDYPTIQVTTLYPGASSNVLASAVTAPLERQLGQMAGLAQMYSTSSAGASVITLKFGLDLSLDVAEQEVQAAINAADSLLPTDLPNPPTYKKVNPADTAVLTLAATSETLPLTRVQDLVNTRVALKLSQISGVGLVSLAGGQQPAIRIEANPRALGAHGLSLQNVYDVVNAANVNGSKGGFDGPHHSITIDANDQLRDAAEYGELVLTYEGGAALRLKDVATISEGAENAYLQASANGRPAIVVNIQRQPGANVIGVVDAIKKQLPQLQAALPDTVKLTILTDRTDTIRASIHDVQFELVLSIALVVMVTFLFLRNFTATLIPSLAVPLSLVGTFGVMYLAGFSVNNLTLMALTIATGFVIDDAIVVVENIARHLEEGETPLAAALKGSREIAFTIISLTFSLIAVLIPLLFMGDVVGRLFREFSITLAVAILVSMFVSLTLTPMLCAHLLQHVPLERQSRFAQWGEHQFERLIAGYDRLLTRVLDHRTLMLIVALATVVLTALLYLWVPKGFFPTQDTGQITGFSRASQDVSFSEMARRQQALVTQILKDPAVASVASSIGVDGSNGSLNNGRLQIQLKPFDERDDRAGVIIARLKQASAQVSGISLNMVAAQDLTVDDQVTPSQYQFTLDDADSANLAAVLPRLMEKLQHRPELRDVIDDLQDQGLVANVVLDRAAAARYGISASDVDTALYNAFGQRLISTIFTQANQYRVVLQVPGAFQSSLAAFDDVYVAASSTSSSNTSSSNTSASNTGSSTGSTSSSGTSGSTTTASSGSSTGTSSTGTSTASKTLVRLTSIARIEQRTGALSQSRLGQFPAVTVSFNLADGYSLEQAQQAIAAAVAEVHAPTSTTLRYQGAADAFGRASSNTLWLILAAVAVMYIVLGVLYESYIHPVTILSTLPSAAIGALLMLLLTGTEFSLIALIGVILLIGIVKKNAIMMVDFALEGRQQLRLSAREAIHRASLLRLRPILMTTMAALLGALPLMFASGSGAELRRPLGLVIVGGLLFSQLLTLFTTPVIYLAFDGVSERLGRRLAQRRAARQARATRADGRANDTREEGR</sequence>
<feature type="transmembrane region" description="Helical" evidence="9">
    <location>
        <begin position="1039"/>
        <end position="1065"/>
    </location>
</feature>
<dbReference type="RefSeq" id="WP_091905819.1">
    <property type="nucleotide sequence ID" value="NZ_FNLO01000002.1"/>
</dbReference>
<keyword evidence="3" id="KW-1003">Cell membrane</keyword>
<dbReference type="Pfam" id="PF00873">
    <property type="entry name" value="ACR_tran"/>
    <property type="match status" value="1"/>
</dbReference>
<evidence type="ECO:0000256" key="8">
    <source>
        <dbReference type="SAM" id="MobiDB-lite"/>
    </source>
</evidence>